<dbReference type="EMBL" id="JANFYS010000001">
    <property type="protein sequence ID" value="MCQ4769055.1"/>
    <property type="molecule type" value="Genomic_DNA"/>
</dbReference>
<dbReference type="AlphaFoldDB" id="A0AAW5JIE2"/>
<evidence type="ECO:0000313" key="1">
    <source>
        <dbReference type="EMBL" id="MCQ4769002.1"/>
    </source>
</evidence>
<name>A0AAW5JIE2_9FIRM</name>
<evidence type="ECO:0000313" key="3">
    <source>
        <dbReference type="Proteomes" id="UP001204562"/>
    </source>
</evidence>
<organism evidence="1 3">
    <name type="scientific">Intestinimonas massiliensis</name>
    <name type="common">ex Afouda et al. 2020</name>
    <dbReference type="NCBI Taxonomy" id="1673721"/>
    <lineage>
        <taxon>Bacteria</taxon>
        <taxon>Bacillati</taxon>
        <taxon>Bacillota</taxon>
        <taxon>Clostridia</taxon>
        <taxon>Eubacteriales</taxon>
        <taxon>Intestinimonas</taxon>
    </lineage>
</organism>
<protein>
    <submittedName>
        <fullName evidence="1">Transposase</fullName>
    </submittedName>
</protein>
<gene>
    <name evidence="1" type="ORF">NE579_00795</name>
    <name evidence="2" type="ORF">NE579_01070</name>
</gene>
<evidence type="ECO:0000313" key="2">
    <source>
        <dbReference type="EMBL" id="MCQ4769055.1"/>
    </source>
</evidence>
<comment type="caution">
    <text evidence="1">The sequence shown here is derived from an EMBL/GenBank/DDBJ whole genome shotgun (WGS) entry which is preliminary data.</text>
</comment>
<dbReference type="Proteomes" id="UP001204562">
    <property type="component" value="Unassembled WGS sequence"/>
</dbReference>
<dbReference type="RefSeq" id="WP_256302916.1">
    <property type="nucleotide sequence ID" value="NZ_JANFYS010000001.1"/>
</dbReference>
<sequence>MPKSKYESHVLPRLDEVEAWARDGISEKDIASNLHVADSTFRGYKSAYPALSAALAHGKDYVDNVVVTNAYLKRMIGYDATEVRREYKYEADPETGEPRRTLVRETEQTRHIPGDPRAAEFWLTNRQRYRWKYKPEPGADDDADTGVVLLEPAAAEPEPPAELVDEMEAKLSEQERRLDGMGAYRHE</sequence>
<accession>A0AAW5JIE2</accession>
<reference evidence="1" key="1">
    <citation type="submission" date="2022-06" db="EMBL/GenBank/DDBJ databases">
        <title>Isolation of gut microbiota from human fecal samples.</title>
        <authorList>
            <person name="Pamer E.G."/>
            <person name="Barat B."/>
            <person name="Waligurski E."/>
            <person name="Medina S."/>
            <person name="Paddock L."/>
            <person name="Mostad J."/>
        </authorList>
    </citation>
    <scope>NUCLEOTIDE SEQUENCE</scope>
    <source>
        <strain evidence="1">DFI.9.91</strain>
    </source>
</reference>
<dbReference type="EMBL" id="JANFYS010000001">
    <property type="protein sequence ID" value="MCQ4769002.1"/>
    <property type="molecule type" value="Genomic_DNA"/>
</dbReference>
<proteinExistence type="predicted"/>